<keyword evidence="9" id="KW-1185">Reference proteome</keyword>
<dbReference type="EMBL" id="JBBCAQ010000008">
    <property type="protein sequence ID" value="KAK7602616.1"/>
    <property type="molecule type" value="Genomic_DNA"/>
</dbReference>
<comment type="subunit">
    <text evidence="2">Monomer.</text>
</comment>
<dbReference type="Pfam" id="PF08925">
    <property type="entry name" value="DUF1907"/>
    <property type="match status" value="1"/>
</dbReference>
<evidence type="ECO:0000256" key="1">
    <source>
        <dbReference type="ARBA" id="ARBA00004123"/>
    </source>
</evidence>
<keyword evidence="6" id="KW-0539">Nucleus</keyword>
<dbReference type="GO" id="GO:0005634">
    <property type="term" value="C:nucleus"/>
    <property type="evidence" value="ECO:0007669"/>
    <property type="project" value="UniProtKB-SubCell"/>
</dbReference>
<dbReference type="SUPFAM" id="SSF117856">
    <property type="entry name" value="AF0104/ALDC/Ptd012-like"/>
    <property type="match status" value="1"/>
</dbReference>
<protein>
    <recommendedName>
        <fullName evidence="7">DUF1907 domain-containing protein</fullName>
    </recommendedName>
</protein>
<evidence type="ECO:0000313" key="8">
    <source>
        <dbReference type="EMBL" id="KAK7602616.1"/>
    </source>
</evidence>
<comment type="subcellular location">
    <subcellularLocation>
        <location evidence="1">Nucleus</location>
    </subcellularLocation>
</comment>
<evidence type="ECO:0000256" key="4">
    <source>
        <dbReference type="ARBA" id="ARBA00022801"/>
    </source>
</evidence>
<keyword evidence="3" id="KW-0479">Metal-binding</keyword>
<evidence type="ECO:0000256" key="3">
    <source>
        <dbReference type="ARBA" id="ARBA00022723"/>
    </source>
</evidence>
<accession>A0AAN9Y843</accession>
<evidence type="ECO:0000256" key="6">
    <source>
        <dbReference type="ARBA" id="ARBA00023242"/>
    </source>
</evidence>
<dbReference type="Proteomes" id="UP001367676">
    <property type="component" value="Unassembled WGS sequence"/>
</dbReference>
<dbReference type="SMART" id="SM01168">
    <property type="entry name" value="DUF1907"/>
    <property type="match status" value="1"/>
</dbReference>
<gene>
    <name evidence="8" type="ORF">V9T40_008205</name>
</gene>
<keyword evidence="4" id="KW-0378">Hydrolase</keyword>
<dbReference type="PANTHER" id="PTHR13204">
    <property type="entry name" value="PTD012 PROTEIN"/>
    <property type="match status" value="1"/>
</dbReference>
<evidence type="ECO:0000313" key="9">
    <source>
        <dbReference type="Proteomes" id="UP001367676"/>
    </source>
</evidence>
<proteinExistence type="predicted"/>
<dbReference type="GO" id="GO:0008270">
    <property type="term" value="F:zinc ion binding"/>
    <property type="evidence" value="ECO:0007669"/>
    <property type="project" value="TreeGrafter"/>
</dbReference>
<dbReference type="GO" id="GO:0016788">
    <property type="term" value="F:hydrolase activity, acting on ester bonds"/>
    <property type="evidence" value="ECO:0007669"/>
    <property type="project" value="TreeGrafter"/>
</dbReference>
<evidence type="ECO:0000256" key="2">
    <source>
        <dbReference type="ARBA" id="ARBA00011245"/>
    </source>
</evidence>
<sequence>MATVPLDITKLSVEKKTLDTPNLEEVAKVLNSKLCDNFKEVCAEVVDCPDLTQAPFHLAAKGFGGNESVIEVGGPAFLLPLVQRDKIYDLRDFPKVVGDDKSFVIAAGAGPWPFVQSNCEYIVNAIVDAKKVITPLSRLAKTDDGKVKLIITPSEESRYCLLLNAYTSRGESGKVIKVHCKKRTGKLDFISTVREAILTAFPDKVFGFGGVFVIAKGKAKFHVMPDFSSTPLNTDEELNKWLQFYEMLAPLSVVGTFVTKDPGLALRVQHFHGFSQTEGGHYHYDTTPDDVEYLAYFSPGKVLYRIDRPAEHTGFGAD</sequence>
<evidence type="ECO:0000256" key="5">
    <source>
        <dbReference type="ARBA" id="ARBA00022833"/>
    </source>
</evidence>
<comment type="caution">
    <text evidence="8">The sequence shown here is derived from an EMBL/GenBank/DDBJ whole genome shotgun (WGS) entry which is preliminary data.</text>
</comment>
<evidence type="ECO:0000259" key="7">
    <source>
        <dbReference type="SMART" id="SM01168"/>
    </source>
</evidence>
<organism evidence="8 9">
    <name type="scientific">Parthenolecanium corni</name>
    <dbReference type="NCBI Taxonomy" id="536013"/>
    <lineage>
        <taxon>Eukaryota</taxon>
        <taxon>Metazoa</taxon>
        <taxon>Ecdysozoa</taxon>
        <taxon>Arthropoda</taxon>
        <taxon>Hexapoda</taxon>
        <taxon>Insecta</taxon>
        <taxon>Pterygota</taxon>
        <taxon>Neoptera</taxon>
        <taxon>Paraneoptera</taxon>
        <taxon>Hemiptera</taxon>
        <taxon>Sternorrhyncha</taxon>
        <taxon>Coccoidea</taxon>
        <taxon>Coccidae</taxon>
        <taxon>Parthenolecanium</taxon>
    </lineage>
</organism>
<name>A0AAN9Y843_9HEMI</name>
<keyword evidence="5" id="KW-0862">Zinc</keyword>
<reference evidence="8 9" key="1">
    <citation type="submission" date="2024-03" db="EMBL/GenBank/DDBJ databases">
        <title>Adaptation during the transition from Ophiocordyceps entomopathogen to insect associate is accompanied by gene loss and intensified selection.</title>
        <authorList>
            <person name="Ward C.M."/>
            <person name="Onetto C.A."/>
            <person name="Borneman A.R."/>
        </authorList>
    </citation>
    <scope>NUCLEOTIDE SEQUENCE [LARGE SCALE GENOMIC DNA]</scope>
    <source>
        <strain evidence="8">AWRI1</strain>
        <tissue evidence="8">Single Adult Female</tissue>
    </source>
</reference>
<dbReference type="InterPro" id="IPR015021">
    <property type="entry name" value="C11orf54_DUF1907"/>
</dbReference>
<dbReference type="CDD" id="cd17298">
    <property type="entry name" value="DUF1907"/>
    <property type="match status" value="1"/>
</dbReference>
<dbReference type="PANTHER" id="PTHR13204:SF1">
    <property type="entry name" value="ESTER HYDROLASE C11ORF54"/>
    <property type="match status" value="1"/>
</dbReference>
<feature type="domain" description="DUF1907" evidence="7">
    <location>
        <begin position="29"/>
        <end position="306"/>
    </location>
</feature>
<dbReference type="AlphaFoldDB" id="A0AAN9Y843"/>